<sequence>MKLINAVPEGWRDVLAEEFEQPYMQDLAAFVAEERRSYTVYPPKTEVFSALALTPYDQVRVVILGQDPYHGPNQAHGLAFSVRKGVRPPPSLVNIFAELETDLGIPPARHGYLAEWAEQGVL</sequence>
<evidence type="ECO:0000313" key="6">
    <source>
        <dbReference type="EMBL" id="KPV48552.1"/>
    </source>
</evidence>
<dbReference type="InterPro" id="IPR018085">
    <property type="entry name" value="Ura-DNA_Glyclase_AS"/>
</dbReference>
<dbReference type="SUPFAM" id="SSF52141">
    <property type="entry name" value="Uracil-DNA glycosylase-like"/>
    <property type="match status" value="1"/>
</dbReference>
<feature type="non-terminal residue" evidence="6">
    <location>
        <position position="122"/>
    </location>
</feature>
<accession>A0A0P9H3H6</accession>
<protein>
    <submittedName>
        <fullName evidence="6">Uracil-DNA glycosylase</fullName>
    </submittedName>
</protein>
<dbReference type="Proteomes" id="UP000050509">
    <property type="component" value="Unassembled WGS sequence"/>
</dbReference>
<dbReference type="GO" id="GO:0004844">
    <property type="term" value="F:uracil DNA N-glycosylase activity"/>
    <property type="evidence" value="ECO:0007669"/>
    <property type="project" value="InterPro"/>
</dbReference>
<dbReference type="InterPro" id="IPR036895">
    <property type="entry name" value="Uracil-DNA_glycosylase-like_sf"/>
</dbReference>
<dbReference type="InterPro" id="IPR002043">
    <property type="entry name" value="UDG_fam1"/>
</dbReference>
<evidence type="ECO:0000256" key="5">
    <source>
        <dbReference type="PROSITE-ProRule" id="PRU10072"/>
    </source>
</evidence>
<reference evidence="6 7" key="1">
    <citation type="submission" date="2015-09" db="EMBL/GenBank/DDBJ databases">
        <title>Draft genome sequence of Kouleothrix aurantiaca JCM 19913.</title>
        <authorList>
            <person name="Hemp J."/>
        </authorList>
    </citation>
    <scope>NUCLEOTIDE SEQUENCE [LARGE SCALE GENOMIC DNA]</scope>
    <source>
        <strain evidence="6 7">COM-B</strain>
    </source>
</reference>
<dbReference type="AlphaFoldDB" id="A0A0P9H3H6"/>
<gene>
    <name evidence="6" type="ORF">SE17_37455</name>
</gene>
<keyword evidence="7" id="KW-1185">Reference proteome</keyword>
<evidence type="ECO:0000256" key="4">
    <source>
        <dbReference type="ARBA" id="ARBA00023204"/>
    </source>
</evidence>
<dbReference type="EMBL" id="LJCR01002565">
    <property type="protein sequence ID" value="KPV48552.1"/>
    <property type="molecule type" value="Genomic_DNA"/>
</dbReference>
<dbReference type="CDD" id="cd10027">
    <property type="entry name" value="UDG-F1-like"/>
    <property type="match status" value="1"/>
</dbReference>
<organism evidence="6 7">
    <name type="scientific">Kouleothrix aurantiaca</name>
    <dbReference type="NCBI Taxonomy" id="186479"/>
    <lineage>
        <taxon>Bacteria</taxon>
        <taxon>Bacillati</taxon>
        <taxon>Chloroflexota</taxon>
        <taxon>Chloroflexia</taxon>
        <taxon>Chloroflexales</taxon>
        <taxon>Roseiflexineae</taxon>
        <taxon>Roseiflexaceae</taxon>
        <taxon>Kouleothrix</taxon>
    </lineage>
</organism>
<keyword evidence="4" id="KW-0234">DNA repair</keyword>
<evidence type="ECO:0000256" key="2">
    <source>
        <dbReference type="ARBA" id="ARBA00022763"/>
    </source>
</evidence>
<feature type="active site" description="Proton acceptor" evidence="5">
    <location>
        <position position="67"/>
    </location>
</feature>
<dbReference type="PROSITE" id="PS00130">
    <property type="entry name" value="U_DNA_GLYCOSYLASE"/>
    <property type="match status" value="1"/>
</dbReference>
<evidence type="ECO:0000256" key="1">
    <source>
        <dbReference type="ARBA" id="ARBA00008184"/>
    </source>
</evidence>
<evidence type="ECO:0000313" key="7">
    <source>
        <dbReference type="Proteomes" id="UP000050509"/>
    </source>
</evidence>
<dbReference type="GO" id="GO:0097510">
    <property type="term" value="P:base-excision repair, AP site formation via deaminated base removal"/>
    <property type="evidence" value="ECO:0007669"/>
    <property type="project" value="TreeGrafter"/>
</dbReference>
<comment type="similarity">
    <text evidence="1">Belongs to the uracil-DNA glycosylase (UDG) superfamily. UNG family.</text>
</comment>
<proteinExistence type="inferred from homology"/>
<dbReference type="PANTHER" id="PTHR11264:SF0">
    <property type="entry name" value="URACIL-DNA GLYCOSYLASE"/>
    <property type="match status" value="1"/>
</dbReference>
<name>A0A0P9H3H6_9CHLR</name>
<evidence type="ECO:0000256" key="3">
    <source>
        <dbReference type="ARBA" id="ARBA00022801"/>
    </source>
</evidence>
<keyword evidence="2" id="KW-0227">DNA damage</keyword>
<keyword evidence="3" id="KW-0378">Hydrolase</keyword>
<dbReference type="PANTHER" id="PTHR11264">
    <property type="entry name" value="URACIL-DNA GLYCOSYLASE"/>
    <property type="match status" value="1"/>
</dbReference>
<dbReference type="Gene3D" id="3.40.470.10">
    <property type="entry name" value="Uracil-DNA glycosylase-like domain"/>
    <property type="match status" value="1"/>
</dbReference>
<comment type="caution">
    <text evidence="6">The sequence shown here is derived from an EMBL/GenBank/DDBJ whole genome shotgun (WGS) entry which is preliminary data.</text>
</comment>